<dbReference type="NCBIfam" id="TIGR02532">
    <property type="entry name" value="IV_pilin_GFxxxE"/>
    <property type="match status" value="1"/>
</dbReference>
<dbReference type="AlphaFoldDB" id="A0A1G1W7N7"/>
<accession>A0A1G1W7N7</accession>
<dbReference type="Proteomes" id="UP000177103">
    <property type="component" value="Unassembled WGS sequence"/>
</dbReference>
<dbReference type="Pfam" id="PF07963">
    <property type="entry name" value="N_methyl"/>
    <property type="match status" value="1"/>
</dbReference>
<dbReference type="InterPro" id="IPR045584">
    <property type="entry name" value="Pilin-like"/>
</dbReference>
<dbReference type="InterPro" id="IPR012902">
    <property type="entry name" value="N_methyl_site"/>
</dbReference>
<sequence>MISKLQKSWDTGRKAFTLVELLVVIGIMSILFSIGVYTYLNFQRPQQLENAVTQVATDLKYAQSKSLSGAKDAACDASYPDLLGWVVGFTPSNTFYQIAGACGTLTNYTNFYLSTLDLPSGVSVSTIAGNEVPADVTIYVLFKPIESTVLFYDNVLTEIHPNPLSITLHSDSGGDHKVCITANGRIYETKDICTT</sequence>
<comment type="caution">
    <text evidence="2">The sequence shown here is derived from an EMBL/GenBank/DDBJ whole genome shotgun (WGS) entry which is preliminary data.</text>
</comment>
<dbReference type="Gene3D" id="3.30.700.10">
    <property type="entry name" value="Glycoprotein, Type 4 Pilin"/>
    <property type="match status" value="1"/>
</dbReference>
<proteinExistence type="predicted"/>
<dbReference type="EMBL" id="MHCQ01000041">
    <property type="protein sequence ID" value="OGY23641.1"/>
    <property type="molecule type" value="Genomic_DNA"/>
</dbReference>
<evidence type="ECO:0000313" key="2">
    <source>
        <dbReference type="EMBL" id="OGY23641.1"/>
    </source>
</evidence>
<keyword evidence="1" id="KW-0812">Transmembrane</keyword>
<gene>
    <name evidence="2" type="ORF">A2Y57_03990</name>
</gene>
<evidence type="ECO:0000313" key="3">
    <source>
        <dbReference type="Proteomes" id="UP000177103"/>
    </source>
</evidence>
<organism evidence="2 3">
    <name type="scientific">Candidatus Woykebacteria bacterium RBG_13_40_7b</name>
    <dbReference type="NCBI Taxonomy" id="1802594"/>
    <lineage>
        <taxon>Bacteria</taxon>
        <taxon>Candidatus Woykeibacteriota</taxon>
    </lineage>
</organism>
<keyword evidence="1" id="KW-0472">Membrane</keyword>
<feature type="transmembrane region" description="Helical" evidence="1">
    <location>
        <begin position="21"/>
        <end position="40"/>
    </location>
</feature>
<keyword evidence="1" id="KW-1133">Transmembrane helix</keyword>
<reference evidence="2 3" key="1">
    <citation type="journal article" date="2016" name="Nat. Commun.">
        <title>Thousands of microbial genomes shed light on interconnected biogeochemical processes in an aquifer system.</title>
        <authorList>
            <person name="Anantharaman K."/>
            <person name="Brown C.T."/>
            <person name="Hug L.A."/>
            <person name="Sharon I."/>
            <person name="Castelle C.J."/>
            <person name="Probst A.J."/>
            <person name="Thomas B.C."/>
            <person name="Singh A."/>
            <person name="Wilkins M.J."/>
            <person name="Karaoz U."/>
            <person name="Brodie E.L."/>
            <person name="Williams K.H."/>
            <person name="Hubbard S.S."/>
            <person name="Banfield J.F."/>
        </authorList>
    </citation>
    <scope>NUCLEOTIDE SEQUENCE [LARGE SCALE GENOMIC DNA]</scope>
</reference>
<protein>
    <recommendedName>
        <fullName evidence="4">General secretion pathway GspH domain-containing protein</fullName>
    </recommendedName>
</protein>
<dbReference type="SUPFAM" id="SSF54523">
    <property type="entry name" value="Pili subunits"/>
    <property type="match status" value="1"/>
</dbReference>
<evidence type="ECO:0008006" key="4">
    <source>
        <dbReference type="Google" id="ProtNLM"/>
    </source>
</evidence>
<evidence type="ECO:0000256" key="1">
    <source>
        <dbReference type="SAM" id="Phobius"/>
    </source>
</evidence>
<name>A0A1G1W7N7_9BACT</name>